<dbReference type="Proteomes" id="UP000293433">
    <property type="component" value="Unassembled WGS sequence"/>
</dbReference>
<name>A0A4Q7LVH8_9BURK</name>
<evidence type="ECO:0000313" key="2">
    <source>
        <dbReference type="EMBL" id="RZS58721.1"/>
    </source>
</evidence>
<accession>A0A4Q7LVH8</accession>
<keyword evidence="3" id="KW-1185">Reference proteome</keyword>
<evidence type="ECO:0000313" key="3">
    <source>
        <dbReference type="Proteomes" id="UP000293433"/>
    </source>
</evidence>
<dbReference type="AlphaFoldDB" id="A0A4Q7LVH8"/>
<reference evidence="2 3" key="1">
    <citation type="submission" date="2019-02" db="EMBL/GenBank/DDBJ databases">
        <title>Genomic Encyclopedia of Type Strains, Phase IV (KMG-IV): sequencing the most valuable type-strain genomes for metagenomic binning, comparative biology and taxonomic classification.</title>
        <authorList>
            <person name="Goeker M."/>
        </authorList>
    </citation>
    <scope>NUCLEOTIDE SEQUENCE [LARGE SCALE GENOMIC DNA]</scope>
    <source>
        <strain evidence="2 3">DSM 10617</strain>
    </source>
</reference>
<sequence length="381" mass="39905">MEALLALLALVTALATLWRLQTLMQGSSAHERQRLEALAIVQSLHEQLRFGGPSEPALPADSPYLLTTQDLATDIPGLRARRSQVRWNAWRGQPAGLALDTLMPADPALDQELAGAVLLDRAPPRRDLGGRARPTPRHALIPASASPLGDGRSAWQPHAGLPAVWLIDDASGAVVARCGGLASRVDGVRQAEDCIATGGLLIGGVVRFATDTDHPGAAEAESPLSAALPLDLAMRPAASGDTAPDADCGHDAPSALPVDGAAHPPGVVRYLCVVSGSGQPPRWSGRLEIVPQGWSIGLVNRPPPAPPVRRVCRYSADHDRNGQVDPAEHPAVHRAVDTALGDQNFLVVRAGAACPRDAPAGLPGSLDMNWLDDSTVPHQPP</sequence>
<evidence type="ECO:0000256" key="1">
    <source>
        <dbReference type="SAM" id="MobiDB-lite"/>
    </source>
</evidence>
<gene>
    <name evidence="2" type="ORF">EV685_1019</name>
</gene>
<dbReference type="EMBL" id="SGWV01000007">
    <property type="protein sequence ID" value="RZS58721.1"/>
    <property type="molecule type" value="Genomic_DNA"/>
</dbReference>
<comment type="caution">
    <text evidence="2">The sequence shown here is derived from an EMBL/GenBank/DDBJ whole genome shotgun (WGS) entry which is preliminary data.</text>
</comment>
<feature type="region of interest" description="Disordered" evidence="1">
    <location>
        <begin position="124"/>
        <end position="152"/>
    </location>
</feature>
<proteinExistence type="predicted"/>
<protein>
    <submittedName>
        <fullName evidence="2">Uncharacterized protein</fullName>
    </submittedName>
</protein>
<organism evidence="2 3">
    <name type="scientific">Sphaerotilus mobilis</name>
    <dbReference type="NCBI Taxonomy" id="47994"/>
    <lineage>
        <taxon>Bacteria</taxon>
        <taxon>Pseudomonadati</taxon>
        <taxon>Pseudomonadota</taxon>
        <taxon>Betaproteobacteria</taxon>
        <taxon>Burkholderiales</taxon>
        <taxon>Sphaerotilaceae</taxon>
        <taxon>Sphaerotilus</taxon>
    </lineage>
</organism>